<reference evidence="2 3" key="1">
    <citation type="submission" date="2016-04" db="EMBL/GenBank/DDBJ databases">
        <title>Genome analyses suggest a sexual origin of heterokaryosis in a supposedly ancient asexual fungus.</title>
        <authorList>
            <person name="Ropars J."/>
            <person name="Sedzielewska K."/>
            <person name="Noel J."/>
            <person name="Charron P."/>
            <person name="Farinelli L."/>
            <person name="Marton T."/>
            <person name="Kruger M."/>
            <person name="Pelin A."/>
            <person name="Brachmann A."/>
            <person name="Corradi N."/>
        </authorList>
    </citation>
    <scope>NUCLEOTIDE SEQUENCE [LARGE SCALE GENOMIC DNA]</scope>
    <source>
        <strain evidence="2 3">C2</strain>
    </source>
</reference>
<protein>
    <submittedName>
        <fullName evidence="2">Uncharacterized protein</fullName>
    </submittedName>
</protein>
<reference evidence="2 3" key="2">
    <citation type="submission" date="2017-10" db="EMBL/GenBank/DDBJ databases">
        <title>Extensive intraspecific genome diversity in a model arbuscular mycorrhizal fungus.</title>
        <authorList>
            <person name="Chen E.C.H."/>
            <person name="Morin E."/>
            <person name="Baudet D."/>
            <person name="Noel J."/>
            <person name="Ndikumana S."/>
            <person name="Charron P."/>
            <person name="St-Onge C."/>
            <person name="Giorgi J."/>
            <person name="Grigoriev I.V."/>
            <person name="Roux C."/>
            <person name="Martin F.M."/>
            <person name="Corradi N."/>
        </authorList>
    </citation>
    <scope>NUCLEOTIDE SEQUENCE [LARGE SCALE GENOMIC DNA]</scope>
    <source>
        <strain evidence="2 3">C2</strain>
    </source>
</reference>
<gene>
    <name evidence="2" type="ORF">RhiirC2_712243</name>
</gene>
<dbReference type="AlphaFoldDB" id="A0A2N1N829"/>
<feature type="compositionally biased region" description="Basic and acidic residues" evidence="1">
    <location>
        <begin position="236"/>
        <end position="246"/>
    </location>
</feature>
<proteinExistence type="predicted"/>
<evidence type="ECO:0000256" key="1">
    <source>
        <dbReference type="SAM" id="MobiDB-lite"/>
    </source>
</evidence>
<dbReference type="EMBL" id="LLXL01000663">
    <property type="protein sequence ID" value="PKK70014.1"/>
    <property type="molecule type" value="Genomic_DNA"/>
</dbReference>
<feature type="compositionally biased region" description="Polar residues" evidence="1">
    <location>
        <begin position="250"/>
        <end position="261"/>
    </location>
</feature>
<feature type="region of interest" description="Disordered" evidence="1">
    <location>
        <begin position="283"/>
        <end position="330"/>
    </location>
</feature>
<sequence length="330" mass="39100">MRSELKKVKSGNNKETDQQKKSKKSRSASNRRKREEILKIPILPEISSDDPNYKNARDIFFYDIPKYWSEEDIRTNLMKMGKVPRIQTREQYKYKTVKAKIILNEVPEKSFLGGHFGICICNHYIRWYDVSLGLKGRQERDQWQTVRDLTDEEMDIIKKEGVNDFLENKLEYNSKASFVKIIKITKNWKVIGYFRDQKLMEEAVEDSCTNGDIKKVWLIRNKKTIYREEKKFRATKVQKESRKEEPVVINKNNVESESQEPVTPMTPPDRIYRELGNFASRKESLLHPSKLKEQYRRSTTPEGIPNRLPKEQQRTSKTPNEETVVDMIKK</sequence>
<feature type="compositionally biased region" description="Basic and acidic residues" evidence="1">
    <location>
        <begin position="1"/>
        <end position="20"/>
    </location>
</feature>
<name>A0A2N1N829_9GLOM</name>
<comment type="caution">
    <text evidence="2">The sequence shown here is derived from an EMBL/GenBank/DDBJ whole genome shotgun (WGS) entry which is preliminary data.</text>
</comment>
<dbReference type="VEuPathDB" id="FungiDB:RhiirFUN_021675"/>
<dbReference type="Proteomes" id="UP000233469">
    <property type="component" value="Unassembled WGS sequence"/>
</dbReference>
<feature type="region of interest" description="Disordered" evidence="1">
    <location>
        <begin position="236"/>
        <end position="269"/>
    </location>
</feature>
<accession>A0A2N1N829</accession>
<feature type="compositionally biased region" description="Basic residues" evidence="1">
    <location>
        <begin position="21"/>
        <end position="32"/>
    </location>
</feature>
<organism evidence="2 3">
    <name type="scientific">Rhizophagus irregularis</name>
    <dbReference type="NCBI Taxonomy" id="588596"/>
    <lineage>
        <taxon>Eukaryota</taxon>
        <taxon>Fungi</taxon>
        <taxon>Fungi incertae sedis</taxon>
        <taxon>Mucoromycota</taxon>
        <taxon>Glomeromycotina</taxon>
        <taxon>Glomeromycetes</taxon>
        <taxon>Glomerales</taxon>
        <taxon>Glomeraceae</taxon>
        <taxon>Rhizophagus</taxon>
    </lineage>
</organism>
<feature type="region of interest" description="Disordered" evidence="1">
    <location>
        <begin position="1"/>
        <end position="35"/>
    </location>
</feature>
<dbReference type="VEuPathDB" id="FungiDB:FUN_001323"/>
<evidence type="ECO:0000313" key="3">
    <source>
        <dbReference type="Proteomes" id="UP000233469"/>
    </source>
</evidence>
<feature type="compositionally biased region" description="Basic and acidic residues" evidence="1">
    <location>
        <begin position="283"/>
        <end position="296"/>
    </location>
</feature>
<evidence type="ECO:0000313" key="2">
    <source>
        <dbReference type="EMBL" id="PKK70014.1"/>
    </source>
</evidence>